<evidence type="ECO:0000313" key="4">
    <source>
        <dbReference type="Proteomes" id="UP000053447"/>
    </source>
</evidence>
<sequence length="142" mass="16525">MYLFLSWLLLVLFLFFACFFPRKTSTLLKIIGLLIARRFLIPYVSIPWFARDKTYVPVNSFFQADIEAGFSSKTFDIYQNIQSGDKRAGLDDHAKEQIHYIMEEHGCGFDEARMIYNQKCMKCNSIDPKTGRPIDPKAVFFS</sequence>
<accession>A0A0W4ZKV9</accession>
<dbReference type="PANTHER" id="PTHR28023">
    <property type="entry name" value="UPF0357 PROTEIN YCL012C"/>
    <property type="match status" value="1"/>
</dbReference>
<proteinExistence type="inferred from homology"/>
<evidence type="ECO:0000256" key="2">
    <source>
        <dbReference type="ARBA" id="ARBA00022729"/>
    </source>
</evidence>
<organism evidence="3 4">
    <name type="scientific">Pneumocystis jirovecii (strain RU7)</name>
    <name type="common">Human pneumocystis pneumonia agent</name>
    <dbReference type="NCBI Taxonomy" id="1408657"/>
    <lineage>
        <taxon>Eukaryota</taxon>
        <taxon>Fungi</taxon>
        <taxon>Dikarya</taxon>
        <taxon>Ascomycota</taxon>
        <taxon>Taphrinomycotina</taxon>
        <taxon>Pneumocystomycetes</taxon>
        <taxon>Pneumocystaceae</taxon>
        <taxon>Pneumocystis</taxon>
    </lineage>
</organism>
<dbReference type="OrthoDB" id="447314at2759"/>
<dbReference type="RefSeq" id="XP_018229124.1">
    <property type="nucleotide sequence ID" value="XM_018374552.1"/>
</dbReference>
<gene>
    <name evidence="3" type="ORF">T551_02289</name>
</gene>
<dbReference type="eggNOG" id="ENOG502S73R">
    <property type="taxonomic scope" value="Eukaryota"/>
</dbReference>
<comment type="similarity">
    <text evidence="1">Belongs to the UPF0357 family.</text>
</comment>
<evidence type="ECO:0000313" key="3">
    <source>
        <dbReference type="EMBL" id="KTW29015.1"/>
    </source>
</evidence>
<dbReference type="Proteomes" id="UP000053447">
    <property type="component" value="Unassembled WGS sequence"/>
</dbReference>
<dbReference type="EMBL" id="LFWA01000010">
    <property type="protein sequence ID" value="KTW29015.1"/>
    <property type="molecule type" value="Genomic_DNA"/>
</dbReference>
<protein>
    <submittedName>
        <fullName evidence="3">Uncharacterized protein</fullName>
    </submittedName>
</protein>
<dbReference type="InterPro" id="IPR018559">
    <property type="entry name" value="DUF2015"/>
</dbReference>
<dbReference type="PANTHER" id="PTHR28023:SF1">
    <property type="entry name" value="UPF0357 PROTEIN YCL012C"/>
    <property type="match status" value="1"/>
</dbReference>
<dbReference type="VEuPathDB" id="FungiDB:T551_02289"/>
<dbReference type="Pfam" id="PF09435">
    <property type="entry name" value="DUF2015"/>
    <property type="match status" value="1"/>
</dbReference>
<keyword evidence="4" id="KW-1185">Reference proteome</keyword>
<comment type="caution">
    <text evidence="3">The sequence shown here is derived from an EMBL/GenBank/DDBJ whole genome shotgun (WGS) entry which is preliminary data.</text>
</comment>
<evidence type="ECO:0000256" key="1">
    <source>
        <dbReference type="ARBA" id="ARBA00008325"/>
    </source>
</evidence>
<reference evidence="4" key="1">
    <citation type="journal article" date="2016" name="Nat. Commun.">
        <title>Genome analysis of three Pneumocystis species reveals adaptation mechanisms to life exclusively in mammalian hosts.</title>
        <authorList>
            <person name="Ma L."/>
            <person name="Chen Z."/>
            <person name="Huang D.W."/>
            <person name="Kutty G."/>
            <person name="Ishihara M."/>
            <person name="Wang H."/>
            <person name="Abouelleil A."/>
            <person name="Bishop L."/>
            <person name="Davey E."/>
            <person name="Deng R."/>
            <person name="Deng X."/>
            <person name="Fan L."/>
            <person name="Fantoni G."/>
            <person name="Fitzgerald M."/>
            <person name="Gogineni E."/>
            <person name="Goldberg J.M."/>
            <person name="Handley G."/>
            <person name="Hu X."/>
            <person name="Huber C."/>
            <person name="Jiao X."/>
            <person name="Jones K."/>
            <person name="Levin J.Z."/>
            <person name="Liu Y."/>
            <person name="Macdonald P."/>
            <person name="Melnikov A."/>
            <person name="Raley C."/>
            <person name="Sassi M."/>
            <person name="Sherman B.T."/>
            <person name="Song X."/>
            <person name="Sykes S."/>
            <person name="Tran B."/>
            <person name="Walsh L."/>
            <person name="Xia Y."/>
            <person name="Yang J."/>
            <person name="Young S."/>
            <person name="Zeng Q."/>
            <person name="Zheng X."/>
            <person name="Stephens R."/>
            <person name="Nusbaum C."/>
            <person name="Birren B.W."/>
            <person name="Azadi P."/>
            <person name="Lempicki R.A."/>
            <person name="Cuomo C.A."/>
            <person name="Kovacs J.A."/>
        </authorList>
    </citation>
    <scope>NUCLEOTIDE SEQUENCE [LARGE SCALE GENOMIC DNA]</scope>
    <source>
        <strain evidence="4">RU7</strain>
    </source>
</reference>
<dbReference type="AlphaFoldDB" id="A0A0W4ZKV9"/>
<dbReference type="GeneID" id="28940807"/>
<name>A0A0W4ZKV9_PNEJ7</name>
<keyword evidence="2" id="KW-0732">Signal</keyword>